<name>A0ACC2XSJ0_9TREE</name>
<dbReference type="EMBL" id="JASBWV010000003">
    <property type="protein sequence ID" value="KAJ9126983.1"/>
    <property type="molecule type" value="Genomic_DNA"/>
</dbReference>
<comment type="caution">
    <text evidence="1">The sequence shown here is derived from an EMBL/GenBank/DDBJ whole genome shotgun (WGS) entry which is preliminary data.</text>
</comment>
<reference evidence="1" key="1">
    <citation type="submission" date="2023-04" db="EMBL/GenBank/DDBJ databases">
        <title>Draft Genome sequencing of Naganishia species isolated from polar environments using Oxford Nanopore Technology.</title>
        <authorList>
            <person name="Leo P."/>
            <person name="Venkateswaran K."/>
        </authorList>
    </citation>
    <scope>NUCLEOTIDE SEQUENCE</scope>
    <source>
        <strain evidence="1">DBVPG 5303</strain>
    </source>
</reference>
<evidence type="ECO:0000313" key="1">
    <source>
        <dbReference type="EMBL" id="KAJ9126983.1"/>
    </source>
</evidence>
<proteinExistence type="predicted"/>
<dbReference type="Proteomes" id="UP001234202">
    <property type="component" value="Unassembled WGS sequence"/>
</dbReference>
<gene>
    <name evidence="1" type="ORF">QFC24_001214</name>
</gene>
<protein>
    <submittedName>
        <fullName evidence="1">Uncharacterized protein</fullName>
    </submittedName>
</protein>
<keyword evidence="2" id="KW-1185">Reference proteome</keyword>
<accession>A0ACC2XSJ0</accession>
<sequence>MLDEELVPRINFPVGVDYPIKAIEAQEMEQIRAKPFCWPCDVKGNLVETPELNVFATTFLPKFFQAFDTDRSALVPAYAPHATLSYNLTTTAPRRKIPNVVAPAPGKHSFDTWTEHNRNLVRIGKHRRVNTLVIGDEAATRLSEWLEKTVPRTQHPLHDPTKWMYDVLPLDAMAGVGRIMLTIHGEFLEGKLVAHESPFGKQLVRSFSRTMILADVQPGTPVAAAGWPGLILSDSISVRSACDTSNFTKSLAVAGAQIVPRAGALPPGVSAEIAAIPGLSPEQMLVVMQVQNATNLVTSMALDCARTADFNLEIAMTKFHELQAQIPAEFFRHVQ</sequence>
<organism evidence="1 2">
    <name type="scientific">Naganishia onofrii</name>
    <dbReference type="NCBI Taxonomy" id="1851511"/>
    <lineage>
        <taxon>Eukaryota</taxon>
        <taxon>Fungi</taxon>
        <taxon>Dikarya</taxon>
        <taxon>Basidiomycota</taxon>
        <taxon>Agaricomycotina</taxon>
        <taxon>Tremellomycetes</taxon>
        <taxon>Filobasidiales</taxon>
        <taxon>Filobasidiaceae</taxon>
        <taxon>Naganishia</taxon>
    </lineage>
</organism>
<evidence type="ECO:0000313" key="2">
    <source>
        <dbReference type="Proteomes" id="UP001234202"/>
    </source>
</evidence>